<protein>
    <recommendedName>
        <fullName evidence="3">Asparagine synthetase domain-containing protein</fullName>
    </recommendedName>
</protein>
<dbReference type="AlphaFoldDB" id="A0AA42H1K3"/>
<dbReference type="Proteomes" id="UP001158087">
    <property type="component" value="Unassembled WGS sequence"/>
</dbReference>
<proteinExistence type="predicted"/>
<name>A0AA42H1K3_9HYPH</name>
<evidence type="ECO:0000313" key="1">
    <source>
        <dbReference type="EMBL" id="MDH0126976.1"/>
    </source>
</evidence>
<accession>A0AA42H1K3</accession>
<reference evidence="1" key="1">
    <citation type="submission" date="2022-09" db="EMBL/GenBank/DDBJ databases">
        <title>Intensive care unit water sources are persistently colonized with multi-drug resistant bacteria and are the site of extensive horizontal gene transfer of antibiotic resistance genes.</title>
        <authorList>
            <person name="Diorio-Toth L."/>
        </authorList>
    </citation>
    <scope>NUCLEOTIDE SEQUENCE</scope>
    <source>
        <strain evidence="1">GD04153</strain>
    </source>
</reference>
<dbReference type="EMBL" id="JAODYY010000021">
    <property type="protein sequence ID" value="MDH0126976.1"/>
    <property type="molecule type" value="Genomic_DNA"/>
</dbReference>
<evidence type="ECO:0000313" key="2">
    <source>
        <dbReference type="Proteomes" id="UP001158087"/>
    </source>
</evidence>
<gene>
    <name evidence="1" type="ORF">N7376_23685</name>
</gene>
<evidence type="ECO:0008006" key="3">
    <source>
        <dbReference type="Google" id="ProtNLM"/>
    </source>
</evidence>
<comment type="caution">
    <text evidence="1">The sequence shown here is derived from an EMBL/GenBank/DDBJ whole genome shotgun (WGS) entry which is preliminary data.</text>
</comment>
<organism evidence="1 2">
    <name type="scientific">Brucella intermedia GD04153</name>
    <dbReference type="NCBI Taxonomy" id="2975438"/>
    <lineage>
        <taxon>Bacteria</taxon>
        <taxon>Pseudomonadati</taxon>
        <taxon>Pseudomonadota</taxon>
        <taxon>Alphaproteobacteria</taxon>
        <taxon>Hyphomicrobiales</taxon>
        <taxon>Brucellaceae</taxon>
        <taxon>Brucella/Ochrobactrum group</taxon>
        <taxon>Brucella</taxon>
    </lineage>
</organism>
<sequence>MDFKVIASISDGMLKARIVEDTGWFNKYFFYLLKDGVVIDRQGWLRKSSFEWQLTEPGRYSVRGFVENRRGKWDRFSNAQRMFPKSISDDWDNISATADEVPDLPLGSLTAPHQDFLVAIGRHSQVSVPGFLKTNHPSITSITAYHREPINSDLVFSGSAFLGNNLIFGQSDAEKRSDELMHKTGDYTFVSFGSEHAIISNDYFGVQKLFLYETDDGVVVSNRAHLLCLFLRLANESLSLNKQILTSILAGGWTQVFQQILGDRLAIDGMSMLPIDKYVHADATGYRLENKPIHEIINRQQPNRSMSDLIDIGKDDILAQTEAVLSSAHFKHVLVDATGGMDSRALVAAASNFQEPRHRIRINAADTASIPLDIRVACSIASELGLSFDDLAETVKFVSKRKRQENALSILLGTYFAHNIGDIFGEIRNRDSTVNITGFFGEICLRPYYSRNYIKLPIADYPEIDKFIDFLRNENRATLGGDKEKNILYSELRTSLQNLPGRTPIEKYDLHYLFYRNGLHCSDLFRFRYDTPRIGVLQSPALFEAKLDAYRSEPVTYLQNELISRLNPNIMAFPYASEKDNMDLNATKERLSLAGISPKPILPSGEKAISARARKSVEKMGDPSLSKDGLDLQFLAKRAVVSLYKADYISKDFGMELMSEIDGGKMNNVIINKALMMYHLWRITQMNQQEAESLI</sequence>